<proteinExistence type="predicted"/>
<evidence type="ECO:0000313" key="2">
    <source>
        <dbReference type="EMBL" id="OGW95894.1"/>
    </source>
</evidence>
<evidence type="ECO:0000313" key="3">
    <source>
        <dbReference type="Proteomes" id="UP000178187"/>
    </source>
</evidence>
<protein>
    <submittedName>
        <fullName evidence="2">Uncharacterized protein</fullName>
    </submittedName>
</protein>
<organism evidence="2 3">
    <name type="scientific">Candidatus Danuiimicrobium aquiferis</name>
    <dbReference type="NCBI Taxonomy" id="1801832"/>
    <lineage>
        <taxon>Bacteria</taxon>
        <taxon>Pseudomonadati</taxon>
        <taxon>Candidatus Omnitrophota</taxon>
        <taxon>Candidatus Danuiimicrobium</taxon>
    </lineage>
</organism>
<reference evidence="2 3" key="1">
    <citation type="journal article" date="2016" name="Nat. Commun.">
        <title>Thousands of microbial genomes shed light on interconnected biogeochemical processes in an aquifer system.</title>
        <authorList>
            <person name="Anantharaman K."/>
            <person name="Brown C.T."/>
            <person name="Hug L.A."/>
            <person name="Sharon I."/>
            <person name="Castelle C.J."/>
            <person name="Probst A.J."/>
            <person name="Thomas B.C."/>
            <person name="Singh A."/>
            <person name="Wilkins M.J."/>
            <person name="Karaoz U."/>
            <person name="Brodie E.L."/>
            <person name="Williams K.H."/>
            <person name="Hubbard S.S."/>
            <person name="Banfield J.F."/>
        </authorList>
    </citation>
    <scope>NUCLEOTIDE SEQUENCE [LARGE SCALE GENOMIC DNA]</scope>
</reference>
<dbReference type="AlphaFoldDB" id="A0A1G1KSG3"/>
<dbReference type="Pfam" id="PF22091">
    <property type="entry name" value="DUF6941"/>
    <property type="match status" value="1"/>
</dbReference>
<dbReference type="InterPro" id="IPR054221">
    <property type="entry name" value="DUF6941"/>
</dbReference>
<feature type="compositionally biased region" description="Basic and acidic residues" evidence="1">
    <location>
        <begin position="135"/>
        <end position="149"/>
    </location>
</feature>
<dbReference type="EMBL" id="MHFR01000056">
    <property type="protein sequence ID" value="OGW95894.1"/>
    <property type="molecule type" value="Genomic_DNA"/>
</dbReference>
<evidence type="ECO:0000256" key="1">
    <source>
        <dbReference type="SAM" id="MobiDB-lite"/>
    </source>
</evidence>
<comment type="caution">
    <text evidence="2">The sequence shown here is derived from an EMBL/GenBank/DDBJ whole genome shotgun (WGS) entry which is preliminary data.</text>
</comment>
<dbReference type="Proteomes" id="UP000178187">
    <property type="component" value="Unassembled WGS sequence"/>
</dbReference>
<name>A0A1G1KSG3_9BACT</name>
<gene>
    <name evidence="2" type="ORF">A3G33_03745</name>
</gene>
<accession>A0A1G1KSG3</accession>
<feature type="region of interest" description="Disordered" evidence="1">
    <location>
        <begin position="132"/>
        <end position="157"/>
    </location>
</feature>
<sequence length="157" mass="17448">MEVDFALLADRADIVNGKLYLLGGAFDSLYAVKVPVKHQAMTLAMRFLFSPAECDQMYKLEVRLIDADGKKVLAVPGQFSLKRSPKSEKGYRTAFLTAINFFNTQLSTFGDYSFEIFVNGHGVKSVPLRLIQMEPPKEEPPKPKEEEKSPPPPPAAA</sequence>